<sequence length="80" mass="7729">MDALVDLSASDTTGTAGLSVGYDASVVSGTSDIQKIALDNAVLGSGVGINGAETFEVTATGTNSVFAFTGNANTIVDGAG</sequence>
<reference evidence="1" key="1">
    <citation type="journal article" date="2015" name="Nature">
        <title>Complex archaea that bridge the gap between prokaryotes and eukaryotes.</title>
        <authorList>
            <person name="Spang A."/>
            <person name="Saw J.H."/>
            <person name="Jorgensen S.L."/>
            <person name="Zaremba-Niedzwiedzka K."/>
            <person name="Martijn J."/>
            <person name="Lind A.E."/>
            <person name="van Eijk R."/>
            <person name="Schleper C."/>
            <person name="Guy L."/>
            <person name="Ettema T.J."/>
        </authorList>
    </citation>
    <scope>NUCLEOTIDE SEQUENCE</scope>
</reference>
<organism evidence="1">
    <name type="scientific">marine sediment metagenome</name>
    <dbReference type="NCBI Taxonomy" id="412755"/>
    <lineage>
        <taxon>unclassified sequences</taxon>
        <taxon>metagenomes</taxon>
        <taxon>ecological metagenomes</taxon>
    </lineage>
</organism>
<comment type="caution">
    <text evidence="1">The sequence shown here is derived from an EMBL/GenBank/DDBJ whole genome shotgun (WGS) entry which is preliminary data.</text>
</comment>
<dbReference type="EMBL" id="LAZR01027389">
    <property type="protein sequence ID" value="KKL65878.1"/>
    <property type="molecule type" value="Genomic_DNA"/>
</dbReference>
<name>A0A0F9DVI9_9ZZZZ</name>
<accession>A0A0F9DVI9</accession>
<proteinExistence type="predicted"/>
<dbReference type="AlphaFoldDB" id="A0A0F9DVI9"/>
<protein>
    <submittedName>
        <fullName evidence="1">Uncharacterized protein</fullName>
    </submittedName>
</protein>
<evidence type="ECO:0000313" key="1">
    <source>
        <dbReference type="EMBL" id="KKL65878.1"/>
    </source>
</evidence>
<feature type="non-terminal residue" evidence="1">
    <location>
        <position position="80"/>
    </location>
</feature>
<gene>
    <name evidence="1" type="ORF">LCGC14_2150590</name>
</gene>